<accession>A0A1K1R2L4</accession>
<dbReference type="Proteomes" id="UP000183257">
    <property type="component" value="Unassembled WGS sequence"/>
</dbReference>
<dbReference type="PANTHER" id="PTHR30524">
    <property type="entry name" value="MANNITOL-1-PHOSPHATE 5-DEHYDROGENASE"/>
    <property type="match status" value="1"/>
</dbReference>
<dbReference type="Gene3D" id="1.10.1040.10">
    <property type="entry name" value="N-(1-d-carboxylethyl)-l-norvaline Dehydrogenase, domain 2"/>
    <property type="match status" value="1"/>
</dbReference>
<keyword evidence="6" id="KW-1185">Reference proteome</keyword>
<dbReference type="InterPro" id="IPR013131">
    <property type="entry name" value="Mannitol_DH_N"/>
</dbReference>
<feature type="domain" description="Mannitol dehydrogenase C-terminal" evidence="4">
    <location>
        <begin position="307"/>
        <end position="503"/>
    </location>
</feature>
<dbReference type="Gene3D" id="3.40.50.720">
    <property type="entry name" value="NAD(P)-binding Rossmann-like Domain"/>
    <property type="match status" value="1"/>
</dbReference>
<dbReference type="InterPro" id="IPR013328">
    <property type="entry name" value="6PGD_dom2"/>
</dbReference>
<proteinExistence type="predicted"/>
<evidence type="ECO:0000259" key="3">
    <source>
        <dbReference type="Pfam" id="PF01232"/>
    </source>
</evidence>
<dbReference type="NCBIfam" id="NF002969">
    <property type="entry name" value="PRK03643.1"/>
    <property type="match status" value="1"/>
</dbReference>
<dbReference type="AlphaFoldDB" id="A0A1K1R2L4"/>
<feature type="domain" description="Mannitol dehydrogenase N-terminal" evidence="3">
    <location>
        <begin position="52"/>
        <end position="295"/>
    </location>
</feature>
<protein>
    <submittedName>
        <fullName evidence="5">Tagaturonate reductase</fullName>
    </submittedName>
</protein>
<dbReference type="InterPro" id="IPR013118">
    <property type="entry name" value="Mannitol_DH_C"/>
</dbReference>
<gene>
    <name evidence="5" type="ORF">SAMN05660313_03222</name>
</gene>
<dbReference type="STRING" id="76595.SAMN05660313_03222"/>
<dbReference type="GO" id="GO:0019698">
    <property type="term" value="P:D-galacturonate catabolic process"/>
    <property type="evidence" value="ECO:0007669"/>
    <property type="project" value="TreeGrafter"/>
</dbReference>
<dbReference type="InterPro" id="IPR036291">
    <property type="entry name" value="NAD(P)-bd_dom_sf"/>
</dbReference>
<sequence>MAITTLFRGREEFLYKYYLHSKQRIVKMTTKEKTIQLVDRSTAQKPVIHPIRVMQFGGGNFLRAFCDWMFDVLNKTTDFNGSVAVIKPTERGDYTALRAQDGLFTVALDGIKNGKTISEVTLVESISTVIQPYTEWDKYLELAELPELRFIVSNTTEAGILFSKNDKITDCPPKEFPAKLTLWLHHRYSYFNGAEDKGCILLPCELIENNGEALKETVLQYAEHWQLKQGFIDWILNCNHFCCTLVDRIVSGYPADRVASIENNIGFKDKLVVAGEEYHSWVIKANAIVQKELPFSKTDLNVQFVKDLADYREMKVRILNGAHTSLVPVGYLAGLRTVKESMDNDVVSNHILQVLATEIKPTLTNFSAKEIDAFINSVIDRFKNPTLEHFLITISLNSTSKFQARLLPSFIEYTQLYDSFPKRIAFSLASLIRFYKGSFNGEAIAVTDDKLVVEFFKNQWKMVDEKSQSLSDLVKHTLANKNIMGKDLTPYKGLVEFITKSIIAIEENGIEQCLKSLEK</sequence>
<dbReference type="PANTHER" id="PTHR30524:SF0">
    <property type="entry name" value="ALTRONATE OXIDOREDUCTASE-RELATED"/>
    <property type="match status" value="1"/>
</dbReference>
<evidence type="ECO:0000313" key="5">
    <source>
        <dbReference type="EMBL" id="SFW66153.1"/>
    </source>
</evidence>
<dbReference type="Pfam" id="PF08125">
    <property type="entry name" value="Mannitol_dh_C"/>
    <property type="match status" value="1"/>
</dbReference>
<keyword evidence="1" id="KW-0560">Oxidoreductase</keyword>
<dbReference type="Pfam" id="PF01232">
    <property type="entry name" value="Mannitol_dh"/>
    <property type="match status" value="1"/>
</dbReference>
<dbReference type="EMBL" id="FPIY01000006">
    <property type="protein sequence ID" value="SFW66153.1"/>
    <property type="molecule type" value="Genomic_DNA"/>
</dbReference>
<dbReference type="OrthoDB" id="9768714at2"/>
<dbReference type="GO" id="GO:0009026">
    <property type="term" value="F:tagaturonate reductase activity"/>
    <property type="evidence" value="ECO:0007669"/>
    <property type="project" value="TreeGrafter"/>
</dbReference>
<evidence type="ECO:0000259" key="4">
    <source>
        <dbReference type="Pfam" id="PF08125"/>
    </source>
</evidence>
<dbReference type="GO" id="GO:0005829">
    <property type="term" value="C:cytosol"/>
    <property type="evidence" value="ECO:0007669"/>
    <property type="project" value="TreeGrafter"/>
</dbReference>
<dbReference type="GO" id="GO:0008926">
    <property type="term" value="F:mannitol-1-phosphate 5-dehydrogenase activity"/>
    <property type="evidence" value="ECO:0007669"/>
    <property type="project" value="TreeGrafter"/>
</dbReference>
<name>A0A1K1R2L4_9FLAO</name>
<dbReference type="InterPro" id="IPR008927">
    <property type="entry name" value="6-PGluconate_DH-like_C_sf"/>
</dbReference>
<reference evidence="6" key="1">
    <citation type="submission" date="2016-11" db="EMBL/GenBank/DDBJ databases">
        <authorList>
            <person name="Varghese N."/>
            <person name="Submissions S."/>
        </authorList>
    </citation>
    <scope>NUCLEOTIDE SEQUENCE [LARGE SCALE GENOMIC DNA]</scope>
    <source>
        <strain evidence="6">DSM 24786</strain>
    </source>
</reference>
<evidence type="ECO:0000313" key="6">
    <source>
        <dbReference type="Proteomes" id="UP000183257"/>
    </source>
</evidence>
<organism evidence="5 6">
    <name type="scientific">Cellulophaga fucicola</name>
    <dbReference type="NCBI Taxonomy" id="76595"/>
    <lineage>
        <taxon>Bacteria</taxon>
        <taxon>Pseudomonadati</taxon>
        <taxon>Bacteroidota</taxon>
        <taxon>Flavobacteriia</taxon>
        <taxon>Flavobacteriales</taxon>
        <taxon>Flavobacteriaceae</taxon>
        <taxon>Cellulophaga</taxon>
    </lineage>
</organism>
<dbReference type="GO" id="GO:0019592">
    <property type="term" value="P:mannitol catabolic process"/>
    <property type="evidence" value="ECO:0007669"/>
    <property type="project" value="TreeGrafter"/>
</dbReference>
<dbReference type="SUPFAM" id="SSF48179">
    <property type="entry name" value="6-phosphogluconate dehydrogenase C-terminal domain-like"/>
    <property type="match status" value="1"/>
</dbReference>
<evidence type="ECO:0000256" key="2">
    <source>
        <dbReference type="ARBA" id="ARBA00023027"/>
    </source>
</evidence>
<keyword evidence="2" id="KW-0520">NAD</keyword>
<evidence type="ECO:0000256" key="1">
    <source>
        <dbReference type="ARBA" id="ARBA00023002"/>
    </source>
</evidence>
<dbReference type="SUPFAM" id="SSF51735">
    <property type="entry name" value="NAD(P)-binding Rossmann-fold domains"/>
    <property type="match status" value="1"/>
</dbReference>